<accession>A0ABU0E6Y3</accession>
<dbReference type="InterPro" id="IPR000595">
    <property type="entry name" value="cNMP-bd_dom"/>
</dbReference>
<dbReference type="SUPFAM" id="SSF51206">
    <property type="entry name" value="cAMP-binding domain-like"/>
    <property type="match status" value="1"/>
</dbReference>
<dbReference type="Proteomes" id="UP001230220">
    <property type="component" value="Unassembled WGS sequence"/>
</dbReference>
<proteinExistence type="predicted"/>
<dbReference type="InterPro" id="IPR036390">
    <property type="entry name" value="WH_DNA-bd_sf"/>
</dbReference>
<sequence>MSYILDYCKKHLQEEDYIFISTIFKNCPEHTQSQMEIINYEKNQAIMETGDANTYVYFLLKGKVAMVDEKVPSIPFTFGEYKAIDVLGDYELFSNVSGRFVSLRANTPCTCIRIQSGDYMNWIKADVNALFIRVNMIMSVLSRETQFMRQFIFLDMETRIIVYFYEEYLKREVPRSIRINATREEIAGKMACSIRTLNRSLQKIEKNGFITRYRGKIYISIDQFKKIESFVTKNNISIDKLLWDGQILVK</sequence>
<comment type="caution">
    <text evidence="5">The sequence shown here is derived from an EMBL/GenBank/DDBJ whole genome shotgun (WGS) entry which is preliminary data.</text>
</comment>
<dbReference type="RefSeq" id="WP_307410500.1">
    <property type="nucleotide sequence ID" value="NZ_JAUSUR010000007.1"/>
</dbReference>
<dbReference type="Gene3D" id="2.60.120.10">
    <property type="entry name" value="Jelly Rolls"/>
    <property type="match status" value="1"/>
</dbReference>
<keyword evidence="6" id="KW-1185">Reference proteome</keyword>
<evidence type="ECO:0000313" key="6">
    <source>
        <dbReference type="Proteomes" id="UP001230220"/>
    </source>
</evidence>
<dbReference type="InterPro" id="IPR018490">
    <property type="entry name" value="cNMP-bd_dom_sf"/>
</dbReference>
<dbReference type="CDD" id="cd00038">
    <property type="entry name" value="CAP_ED"/>
    <property type="match status" value="1"/>
</dbReference>
<dbReference type="PROSITE" id="PS50042">
    <property type="entry name" value="CNMP_BINDING_3"/>
    <property type="match status" value="1"/>
</dbReference>
<feature type="domain" description="Cyclic nucleotide-binding" evidence="4">
    <location>
        <begin position="35"/>
        <end position="123"/>
    </location>
</feature>
<keyword evidence="1" id="KW-0805">Transcription regulation</keyword>
<evidence type="ECO:0000256" key="3">
    <source>
        <dbReference type="ARBA" id="ARBA00023163"/>
    </source>
</evidence>
<evidence type="ECO:0000259" key="4">
    <source>
        <dbReference type="PROSITE" id="PS50042"/>
    </source>
</evidence>
<evidence type="ECO:0000256" key="2">
    <source>
        <dbReference type="ARBA" id="ARBA00023125"/>
    </source>
</evidence>
<dbReference type="EMBL" id="JAUSUR010000007">
    <property type="protein sequence ID" value="MDQ0362669.1"/>
    <property type="molecule type" value="Genomic_DNA"/>
</dbReference>
<dbReference type="Pfam" id="PF00027">
    <property type="entry name" value="cNMP_binding"/>
    <property type="match status" value="1"/>
</dbReference>
<gene>
    <name evidence="5" type="ORF">J2S15_003423</name>
</gene>
<dbReference type="InterPro" id="IPR014710">
    <property type="entry name" value="RmlC-like_jellyroll"/>
</dbReference>
<dbReference type="InterPro" id="IPR036388">
    <property type="entry name" value="WH-like_DNA-bd_sf"/>
</dbReference>
<organism evidence="5 6">
    <name type="scientific">Breznakia pachnodae</name>
    <dbReference type="NCBI Taxonomy" id="265178"/>
    <lineage>
        <taxon>Bacteria</taxon>
        <taxon>Bacillati</taxon>
        <taxon>Bacillota</taxon>
        <taxon>Erysipelotrichia</taxon>
        <taxon>Erysipelotrichales</taxon>
        <taxon>Erysipelotrichaceae</taxon>
        <taxon>Breznakia</taxon>
    </lineage>
</organism>
<evidence type="ECO:0000313" key="5">
    <source>
        <dbReference type="EMBL" id="MDQ0362669.1"/>
    </source>
</evidence>
<reference evidence="5 6" key="1">
    <citation type="submission" date="2023-07" db="EMBL/GenBank/DDBJ databases">
        <title>Genomic Encyclopedia of Type Strains, Phase IV (KMG-IV): sequencing the most valuable type-strain genomes for metagenomic binning, comparative biology and taxonomic classification.</title>
        <authorList>
            <person name="Goeker M."/>
        </authorList>
    </citation>
    <scope>NUCLEOTIDE SEQUENCE [LARGE SCALE GENOMIC DNA]</scope>
    <source>
        <strain evidence="5 6">DSM 16784</strain>
    </source>
</reference>
<dbReference type="SUPFAM" id="SSF46785">
    <property type="entry name" value="Winged helix' DNA-binding domain"/>
    <property type="match status" value="1"/>
</dbReference>
<evidence type="ECO:0000256" key="1">
    <source>
        <dbReference type="ARBA" id="ARBA00023015"/>
    </source>
</evidence>
<dbReference type="Pfam" id="PF13545">
    <property type="entry name" value="HTH_Crp_2"/>
    <property type="match status" value="1"/>
</dbReference>
<dbReference type="Gene3D" id="1.10.10.10">
    <property type="entry name" value="Winged helix-like DNA-binding domain superfamily/Winged helix DNA-binding domain"/>
    <property type="match status" value="1"/>
</dbReference>
<dbReference type="InterPro" id="IPR012318">
    <property type="entry name" value="HTH_CRP"/>
</dbReference>
<protein>
    <submittedName>
        <fullName evidence="5">CRP/FNR family cyclic AMP-dependent transcriptional regulator</fullName>
    </submittedName>
</protein>
<keyword evidence="2" id="KW-0238">DNA-binding</keyword>
<name>A0ABU0E6Y3_9FIRM</name>
<keyword evidence="3" id="KW-0804">Transcription</keyword>